<reference evidence="1 2" key="1">
    <citation type="journal article" date="2019" name="Int. J. Syst. Evol. Microbiol.">
        <title>The Global Catalogue of Microorganisms (GCM) 10K type strain sequencing project: providing services to taxonomists for standard genome sequencing and annotation.</title>
        <authorList>
            <consortium name="The Broad Institute Genomics Platform"/>
            <consortium name="The Broad Institute Genome Sequencing Center for Infectious Disease"/>
            <person name="Wu L."/>
            <person name="Ma J."/>
        </authorList>
    </citation>
    <scope>NUCLEOTIDE SEQUENCE [LARGE SCALE GENOMIC DNA]</scope>
    <source>
        <strain evidence="1 2">JCM 6886</strain>
    </source>
</reference>
<dbReference type="EMBL" id="BAAADG010000003">
    <property type="protein sequence ID" value="GAA0218701.1"/>
    <property type="molecule type" value="Genomic_DNA"/>
</dbReference>
<gene>
    <name evidence="1" type="ORF">GCM10008964_07970</name>
</gene>
<evidence type="ECO:0000313" key="1">
    <source>
        <dbReference type="EMBL" id="GAA0218701.1"/>
    </source>
</evidence>
<keyword evidence="2" id="KW-1185">Reference proteome</keyword>
<proteinExistence type="predicted"/>
<protein>
    <submittedName>
        <fullName evidence="1">Uncharacterized protein</fullName>
    </submittedName>
</protein>
<comment type="caution">
    <text evidence="1">The sequence shown here is derived from an EMBL/GenBank/DDBJ whole genome shotgun (WGS) entry which is preliminary data.</text>
</comment>
<evidence type="ECO:0000313" key="2">
    <source>
        <dbReference type="Proteomes" id="UP001501476"/>
    </source>
</evidence>
<dbReference type="Proteomes" id="UP001501476">
    <property type="component" value="Unassembled WGS sequence"/>
</dbReference>
<name>A0ABN0TD71_9GAMM</name>
<sequence>MPAHPIGNEYRADDVRLSFDYSILAFAKQALFDLSSHDTFDTLSSFYQQ</sequence>
<organism evidence="1 2">
    <name type="scientific">Methylophaga marina</name>
    <dbReference type="NCBI Taxonomy" id="45495"/>
    <lineage>
        <taxon>Bacteria</taxon>
        <taxon>Pseudomonadati</taxon>
        <taxon>Pseudomonadota</taxon>
        <taxon>Gammaproteobacteria</taxon>
        <taxon>Thiotrichales</taxon>
        <taxon>Piscirickettsiaceae</taxon>
        <taxon>Methylophaga</taxon>
    </lineage>
</organism>
<accession>A0ABN0TD71</accession>